<evidence type="ECO:0000256" key="6">
    <source>
        <dbReference type="ARBA" id="ARBA00023295"/>
    </source>
</evidence>
<dbReference type="GO" id="GO:0009253">
    <property type="term" value="P:peptidoglycan catabolic process"/>
    <property type="evidence" value="ECO:0007669"/>
    <property type="project" value="InterPro"/>
</dbReference>
<reference evidence="8 9" key="1">
    <citation type="submission" date="2017-06" db="EMBL/GenBank/DDBJ databases">
        <authorList>
            <person name="Kim H.J."/>
            <person name="Triplett B.A."/>
        </authorList>
    </citation>
    <scope>NUCLEOTIDE SEQUENCE [LARGE SCALE GENOMIC DNA]</scope>
    <source>
        <strain evidence="8 9">594</strain>
    </source>
</reference>
<dbReference type="InterPro" id="IPR034690">
    <property type="entry name" value="Endolysin_T4_type"/>
</dbReference>
<sequence>MSALAYAVQLVKKWEGCRLEAYPDPATGGAPWTIGYGATGPGIEKGVRWSQKQADDRLALDLDRFAKGVRSALRRPATDRQLGAMVSLAYNIGVSAFRSSTLLKLFNAGDVAGAAAQFPRWNRANGRVMQGLSNRRADERRVFEGQGGSA</sequence>
<evidence type="ECO:0000313" key="9">
    <source>
        <dbReference type="Proteomes" id="UP000197090"/>
    </source>
</evidence>
<dbReference type="PANTHER" id="PTHR38107:SF3">
    <property type="entry name" value="LYSOZYME RRRD-RELATED"/>
    <property type="match status" value="1"/>
</dbReference>
<keyword evidence="4 7" id="KW-0378">Hydrolase</keyword>
<evidence type="ECO:0000256" key="5">
    <source>
        <dbReference type="ARBA" id="ARBA00023200"/>
    </source>
</evidence>
<dbReference type="EMBL" id="NIVX01000079">
    <property type="protein sequence ID" value="OWQ73434.1"/>
    <property type="molecule type" value="Genomic_DNA"/>
</dbReference>
<dbReference type="InterPro" id="IPR023347">
    <property type="entry name" value="Lysozyme_dom_sf"/>
</dbReference>
<comment type="catalytic activity">
    <reaction evidence="1 7">
        <text>Hydrolysis of (1-&gt;4)-beta-linkages between N-acetylmuramic acid and N-acetyl-D-glucosamine residues in a peptidoglycan and between N-acetyl-D-glucosamine residues in chitodextrins.</text>
        <dbReference type="EC" id="3.2.1.17"/>
    </reaction>
</comment>
<comment type="caution">
    <text evidence="8">The sequence shown here is derived from an EMBL/GenBank/DDBJ whole genome shotgun (WGS) entry which is preliminary data.</text>
</comment>
<dbReference type="GO" id="GO:0016998">
    <property type="term" value="P:cell wall macromolecule catabolic process"/>
    <property type="evidence" value="ECO:0007669"/>
    <property type="project" value="InterPro"/>
</dbReference>
<dbReference type="InterPro" id="IPR051018">
    <property type="entry name" value="Bacteriophage_GH24"/>
</dbReference>
<name>A0A246I4S4_STEMA</name>
<evidence type="ECO:0000256" key="1">
    <source>
        <dbReference type="ARBA" id="ARBA00000632"/>
    </source>
</evidence>
<gene>
    <name evidence="8" type="ORF">CEE63_12370</name>
</gene>
<keyword evidence="5" id="KW-1035">Host cytoplasm</keyword>
<dbReference type="Proteomes" id="UP000197090">
    <property type="component" value="Unassembled WGS sequence"/>
</dbReference>
<dbReference type="InterPro" id="IPR023346">
    <property type="entry name" value="Lysozyme-like_dom_sf"/>
</dbReference>
<protein>
    <recommendedName>
        <fullName evidence="7">Lysozyme</fullName>
        <ecNumber evidence="7">3.2.1.17</ecNumber>
    </recommendedName>
</protein>
<keyword evidence="6 7" id="KW-0326">Glycosidase</keyword>
<dbReference type="HAMAP" id="MF_04110">
    <property type="entry name" value="ENDOLYSIN_T4"/>
    <property type="match status" value="1"/>
</dbReference>
<evidence type="ECO:0000313" key="8">
    <source>
        <dbReference type="EMBL" id="OWQ73434.1"/>
    </source>
</evidence>
<dbReference type="CDD" id="cd00737">
    <property type="entry name" value="lyz_endolysin_autolysin"/>
    <property type="match status" value="1"/>
</dbReference>
<dbReference type="SUPFAM" id="SSF53955">
    <property type="entry name" value="Lysozyme-like"/>
    <property type="match status" value="1"/>
</dbReference>
<keyword evidence="3 7" id="KW-0081">Bacteriolytic enzyme</keyword>
<dbReference type="AlphaFoldDB" id="A0A246I4S4"/>
<proteinExistence type="inferred from homology"/>
<dbReference type="GO" id="GO:0003796">
    <property type="term" value="F:lysozyme activity"/>
    <property type="evidence" value="ECO:0007669"/>
    <property type="project" value="UniProtKB-EC"/>
</dbReference>
<dbReference type="PANTHER" id="PTHR38107">
    <property type="match status" value="1"/>
</dbReference>
<dbReference type="GO" id="GO:0042742">
    <property type="term" value="P:defense response to bacterium"/>
    <property type="evidence" value="ECO:0007669"/>
    <property type="project" value="UniProtKB-KW"/>
</dbReference>
<organism evidence="8 9">
    <name type="scientific">Stenotrophomonas maltophilia</name>
    <name type="common">Pseudomonas maltophilia</name>
    <name type="synonym">Xanthomonas maltophilia</name>
    <dbReference type="NCBI Taxonomy" id="40324"/>
    <lineage>
        <taxon>Bacteria</taxon>
        <taxon>Pseudomonadati</taxon>
        <taxon>Pseudomonadota</taxon>
        <taxon>Gammaproteobacteria</taxon>
        <taxon>Lysobacterales</taxon>
        <taxon>Lysobacteraceae</taxon>
        <taxon>Stenotrophomonas</taxon>
        <taxon>Stenotrophomonas maltophilia group</taxon>
    </lineage>
</organism>
<evidence type="ECO:0000256" key="3">
    <source>
        <dbReference type="ARBA" id="ARBA00022638"/>
    </source>
</evidence>
<evidence type="ECO:0000256" key="2">
    <source>
        <dbReference type="ARBA" id="ARBA00022529"/>
    </source>
</evidence>
<dbReference type="RefSeq" id="WP_049404266.1">
    <property type="nucleotide sequence ID" value="NZ_CP044092.1"/>
</dbReference>
<dbReference type="InterPro" id="IPR002196">
    <property type="entry name" value="Glyco_hydro_24"/>
</dbReference>
<dbReference type="Pfam" id="PF00959">
    <property type="entry name" value="Phage_lysozyme"/>
    <property type="match status" value="1"/>
</dbReference>
<comment type="similarity">
    <text evidence="7">Belongs to the glycosyl hydrolase 24 family.</text>
</comment>
<evidence type="ECO:0000256" key="4">
    <source>
        <dbReference type="ARBA" id="ARBA00022801"/>
    </source>
</evidence>
<dbReference type="EC" id="3.2.1.17" evidence="7"/>
<keyword evidence="2 7" id="KW-0929">Antimicrobial</keyword>
<dbReference type="Gene3D" id="1.10.530.40">
    <property type="match status" value="1"/>
</dbReference>
<dbReference type="InterPro" id="IPR033907">
    <property type="entry name" value="Endolysin_autolysin"/>
</dbReference>
<accession>A0A246I4S4</accession>
<dbReference type="GO" id="GO:0031640">
    <property type="term" value="P:killing of cells of another organism"/>
    <property type="evidence" value="ECO:0007669"/>
    <property type="project" value="UniProtKB-KW"/>
</dbReference>
<evidence type="ECO:0000256" key="7">
    <source>
        <dbReference type="RuleBase" id="RU003788"/>
    </source>
</evidence>